<evidence type="ECO:0000256" key="10">
    <source>
        <dbReference type="ARBA" id="ARBA00029447"/>
    </source>
</evidence>
<dbReference type="FunFam" id="1.10.287.950:FF:000001">
    <property type="entry name" value="Methyl-accepting chemotaxis sensory transducer"/>
    <property type="match status" value="1"/>
</dbReference>
<evidence type="ECO:0000256" key="1">
    <source>
        <dbReference type="ARBA" id="ARBA00004429"/>
    </source>
</evidence>
<dbReference type="CDD" id="cd00130">
    <property type="entry name" value="PAS"/>
    <property type="match status" value="1"/>
</dbReference>
<evidence type="ECO:0000256" key="7">
    <source>
        <dbReference type="ARBA" id="ARBA00022989"/>
    </source>
</evidence>
<evidence type="ECO:0000256" key="2">
    <source>
        <dbReference type="ARBA" id="ARBA00022475"/>
    </source>
</evidence>
<keyword evidence="8 11" id="KW-0472">Membrane</keyword>
<dbReference type="NCBIfam" id="TIGR00229">
    <property type="entry name" value="sensory_box"/>
    <property type="match status" value="1"/>
</dbReference>
<comment type="similarity">
    <text evidence="10">Belongs to the methyl-accepting chemotaxis (MCP) protein family.</text>
</comment>
<organism evidence="13">
    <name type="scientific">marine sediment metagenome</name>
    <dbReference type="NCBI Taxonomy" id="412755"/>
    <lineage>
        <taxon>unclassified sequences</taxon>
        <taxon>metagenomes</taxon>
        <taxon>ecological metagenomes</taxon>
    </lineage>
</organism>
<keyword evidence="3" id="KW-0488">Methylation</keyword>
<dbReference type="Gene3D" id="3.30.450.20">
    <property type="entry name" value="PAS domain"/>
    <property type="match status" value="1"/>
</dbReference>
<dbReference type="PROSITE" id="PS50111">
    <property type="entry name" value="CHEMOTAXIS_TRANSDUC_2"/>
    <property type="match status" value="1"/>
</dbReference>
<keyword evidence="9" id="KW-0807">Transducer</keyword>
<dbReference type="GO" id="GO:0006935">
    <property type="term" value="P:chemotaxis"/>
    <property type="evidence" value="ECO:0007669"/>
    <property type="project" value="UniProtKB-KW"/>
</dbReference>
<keyword evidence="7 11" id="KW-1133">Transmembrane helix</keyword>
<dbReference type="FunFam" id="3.30.450.20:FF:000046">
    <property type="entry name" value="Aerotaxis sensor receptor"/>
    <property type="match status" value="1"/>
</dbReference>
<evidence type="ECO:0000256" key="4">
    <source>
        <dbReference type="ARBA" id="ARBA00022500"/>
    </source>
</evidence>
<dbReference type="PANTHER" id="PTHR32089">
    <property type="entry name" value="METHYL-ACCEPTING CHEMOTAXIS PROTEIN MCPB"/>
    <property type="match status" value="1"/>
</dbReference>
<feature type="transmembrane region" description="Helical" evidence="11">
    <location>
        <begin position="176"/>
        <end position="197"/>
    </location>
</feature>
<reference evidence="13" key="1">
    <citation type="journal article" date="2015" name="Nature">
        <title>Complex archaea that bridge the gap between prokaryotes and eukaryotes.</title>
        <authorList>
            <person name="Spang A."/>
            <person name="Saw J.H."/>
            <person name="Jorgensen S.L."/>
            <person name="Zaremba-Niedzwiedzka K."/>
            <person name="Martijn J."/>
            <person name="Lind A.E."/>
            <person name="van Eijk R."/>
            <person name="Schleper C."/>
            <person name="Guy L."/>
            <person name="Ettema T.J."/>
        </authorList>
    </citation>
    <scope>NUCLEOTIDE SEQUENCE</scope>
</reference>
<evidence type="ECO:0000256" key="6">
    <source>
        <dbReference type="ARBA" id="ARBA00022692"/>
    </source>
</evidence>
<sequence length="526" mass="57415">MRKNMPITGRSIELPQNANILSTTNTQSHITYVNPDFITISGFEEHELIKQPHNIVRHPDMPPAAFEHMWATLKSGQSWMGLVKNRCKNGDHYWVSAYVTPIQKDGAVVEYQSVRTKPEQSKVDEAEELYKKLRQNKKVKVSRDRIGFQGKIFLVIQAALLVAFSVLVPFTSTGILNAALLFTVSSLLCCAGVFIMLTPLRKLAGEALDIADNPLSQLLYTGRTDEIGQIDFALRMRQSETGAVIGRIGDASRLLKKLAEDLLTEIDGSNKLTGQQQMETEQIATAVNQMVASIQEVASNAQNAATAAEHADQETTKGQQLVTGASKAITILENDITQATAVINQLETHSIDISKVLDVIRGIADQTNLLALNAAIEAARAGEQGRGFAVVADEVRGLAARTQQSTSDIQDMITVLQDAAKSAVAVMERSNTQTRATVEQAQQAADALTGIGQRVNEITDMNMQIAGAVEEQSMVSEEINRSIVRISDTSEKNVDTGQTNRARAHDVSQLTGSLHELAAQFWAKQR</sequence>
<feature type="transmembrane region" description="Helical" evidence="11">
    <location>
        <begin position="152"/>
        <end position="170"/>
    </location>
</feature>
<dbReference type="GO" id="GO:0004888">
    <property type="term" value="F:transmembrane signaling receptor activity"/>
    <property type="evidence" value="ECO:0007669"/>
    <property type="project" value="InterPro"/>
</dbReference>
<evidence type="ECO:0000256" key="3">
    <source>
        <dbReference type="ARBA" id="ARBA00022481"/>
    </source>
</evidence>
<keyword evidence="2" id="KW-1003">Cell membrane</keyword>
<accession>A0A0F9Z196</accession>
<dbReference type="Pfam" id="PF08447">
    <property type="entry name" value="PAS_3"/>
    <property type="match status" value="1"/>
</dbReference>
<keyword evidence="6 11" id="KW-0812">Transmembrane</keyword>
<dbReference type="SMART" id="SM00283">
    <property type="entry name" value="MA"/>
    <property type="match status" value="1"/>
</dbReference>
<dbReference type="AlphaFoldDB" id="A0A0F9Z196"/>
<dbReference type="InterPro" id="IPR004089">
    <property type="entry name" value="MCPsignal_dom"/>
</dbReference>
<comment type="caution">
    <text evidence="13">The sequence shown here is derived from an EMBL/GenBank/DDBJ whole genome shotgun (WGS) entry which is preliminary data.</text>
</comment>
<dbReference type="Gene3D" id="1.10.287.950">
    <property type="entry name" value="Methyl-accepting chemotaxis protein"/>
    <property type="match status" value="1"/>
</dbReference>
<dbReference type="InterPro" id="IPR000014">
    <property type="entry name" value="PAS"/>
</dbReference>
<dbReference type="SUPFAM" id="SSF58104">
    <property type="entry name" value="Methyl-accepting chemotaxis protein (MCP) signaling domain"/>
    <property type="match status" value="1"/>
</dbReference>
<dbReference type="GO" id="GO:0005886">
    <property type="term" value="C:plasma membrane"/>
    <property type="evidence" value="ECO:0007669"/>
    <property type="project" value="UniProtKB-SubCell"/>
</dbReference>
<evidence type="ECO:0000313" key="13">
    <source>
        <dbReference type="EMBL" id="KKO10834.1"/>
    </source>
</evidence>
<dbReference type="PRINTS" id="PR00260">
    <property type="entry name" value="CHEMTRNSDUCR"/>
</dbReference>
<evidence type="ECO:0000256" key="9">
    <source>
        <dbReference type="ARBA" id="ARBA00023224"/>
    </source>
</evidence>
<dbReference type="InterPro" id="IPR003660">
    <property type="entry name" value="HAMP_dom"/>
</dbReference>
<evidence type="ECO:0000256" key="5">
    <source>
        <dbReference type="ARBA" id="ARBA00022519"/>
    </source>
</evidence>
<dbReference type="Pfam" id="PF00015">
    <property type="entry name" value="MCPsignal"/>
    <property type="match status" value="1"/>
</dbReference>
<dbReference type="SUPFAM" id="SSF55785">
    <property type="entry name" value="PYP-like sensor domain (PAS domain)"/>
    <property type="match status" value="1"/>
</dbReference>
<proteinExistence type="inferred from homology"/>
<evidence type="ECO:0000256" key="11">
    <source>
        <dbReference type="SAM" id="Phobius"/>
    </source>
</evidence>
<dbReference type="GO" id="GO:0007165">
    <property type="term" value="P:signal transduction"/>
    <property type="evidence" value="ECO:0007669"/>
    <property type="project" value="UniProtKB-KW"/>
</dbReference>
<name>A0A0F9Z196_9ZZZZ</name>
<gene>
    <name evidence="13" type="ORF">LCGC14_0023170</name>
</gene>
<dbReference type="EMBL" id="LAZR01000004">
    <property type="protein sequence ID" value="KKO10834.1"/>
    <property type="molecule type" value="Genomic_DNA"/>
</dbReference>
<dbReference type="PANTHER" id="PTHR32089:SF74">
    <property type="entry name" value="METHYL-ACCEPTING CHEMOTAXIS PROTEIN AER"/>
    <property type="match status" value="1"/>
</dbReference>
<keyword evidence="4" id="KW-0145">Chemotaxis</keyword>
<dbReference type="Pfam" id="PF00672">
    <property type="entry name" value="HAMP"/>
    <property type="match status" value="1"/>
</dbReference>
<comment type="subcellular location">
    <subcellularLocation>
        <location evidence="1">Cell inner membrane</location>
        <topology evidence="1">Multi-pass membrane protein</topology>
    </subcellularLocation>
</comment>
<dbReference type="CDD" id="cd11386">
    <property type="entry name" value="MCP_signal"/>
    <property type="match status" value="1"/>
</dbReference>
<dbReference type="InterPro" id="IPR004090">
    <property type="entry name" value="Chemotax_Me-accpt_rcpt"/>
</dbReference>
<feature type="domain" description="Methyl-accepting transducer" evidence="12">
    <location>
        <begin position="251"/>
        <end position="487"/>
    </location>
</feature>
<dbReference type="InterPro" id="IPR013655">
    <property type="entry name" value="PAS_fold_3"/>
</dbReference>
<evidence type="ECO:0000259" key="12">
    <source>
        <dbReference type="PROSITE" id="PS50111"/>
    </source>
</evidence>
<protein>
    <recommendedName>
        <fullName evidence="12">Methyl-accepting transducer domain-containing protein</fullName>
    </recommendedName>
</protein>
<keyword evidence="5" id="KW-0997">Cell inner membrane</keyword>
<evidence type="ECO:0000256" key="8">
    <source>
        <dbReference type="ARBA" id="ARBA00023136"/>
    </source>
</evidence>
<dbReference type="InterPro" id="IPR035965">
    <property type="entry name" value="PAS-like_dom_sf"/>
</dbReference>